<accession>A0A8K0CPW3</accession>
<proteinExistence type="predicted"/>
<feature type="compositionally biased region" description="Basic and acidic residues" evidence="1">
    <location>
        <begin position="219"/>
        <end position="232"/>
    </location>
</feature>
<organism evidence="2 3">
    <name type="scientific">Ignelater luminosus</name>
    <name type="common">Cucubano</name>
    <name type="synonym">Pyrophorus luminosus</name>
    <dbReference type="NCBI Taxonomy" id="2038154"/>
    <lineage>
        <taxon>Eukaryota</taxon>
        <taxon>Metazoa</taxon>
        <taxon>Ecdysozoa</taxon>
        <taxon>Arthropoda</taxon>
        <taxon>Hexapoda</taxon>
        <taxon>Insecta</taxon>
        <taxon>Pterygota</taxon>
        <taxon>Neoptera</taxon>
        <taxon>Endopterygota</taxon>
        <taxon>Coleoptera</taxon>
        <taxon>Polyphaga</taxon>
        <taxon>Elateriformia</taxon>
        <taxon>Elateroidea</taxon>
        <taxon>Elateridae</taxon>
        <taxon>Agrypninae</taxon>
        <taxon>Pyrophorini</taxon>
        <taxon>Ignelater</taxon>
    </lineage>
</organism>
<feature type="region of interest" description="Disordered" evidence="1">
    <location>
        <begin position="200"/>
        <end position="232"/>
    </location>
</feature>
<keyword evidence="3" id="KW-1185">Reference proteome</keyword>
<feature type="non-terminal residue" evidence="2">
    <location>
        <position position="1"/>
    </location>
</feature>
<gene>
    <name evidence="2" type="ORF">ILUMI_14793</name>
</gene>
<protein>
    <recommendedName>
        <fullName evidence="4">Reverse transcriptase domain-containing protein</fullName>
    </recommendedName>
</protein>
<dbReference type="EMBL" id="VTPC01033482">
    <property type="protein sequence ID" value="KAF2891380.1"/>
    <property type="molecule type" value="Genomic_DNA"/>
</dbReference>
<reference evidence="2" key="1">
    <citation type="submission" date="2019-08" db="EMBL/GenBank/DDBJ databases">
        <title>The genome of the North American firefly Photinus pyralis.</title>
        <authorList>
            <consortium name="Photinus pyralis genome working group"/>
            <person name="Fallon T.R."/>
            <person name="Sander Lower S.E."/>
            <person name="Weng J.-K."/>
        </authorList>
    </citation>
    <scope>NUCLEOTIDE SEQUENCE</scope>
    <source>
        <strain evidence="2">TRF0915ILg1</strain>
        <tissue evidence="2">Whole body</tissue>
    </source>
</reference>
<name>A0A8K0CPW3_IGNLU</name>
<sequence>AELNLWYLDDATIRDSSEVMLADLDVQKMAAEVGLTLNSSKSEMAIVGARSVDEEQSVIELIKKRAPGITVMQEEDILLGFSVLSFNTTTIIAEAQKFWETSCHAEEVPAGPVCCIQSVWEAPVIQHTLFDFGISSNTAEEKARFLAAQYMTSGCWLNAPPSPHVHPVLENLLVVPDPTARDQMDKHWFHGQDEDVSCRDTFAPSHLSGTSKTAGYAAARERGREEKNTPNC</sequence>
<comment type="caution">
    <text evidence="2">The sequence shown here is derived from an EMBL/GenBank/DDBJ whole genome shotgun (WGS) entry which is preliminary data.</text>
</comment>
<dbReference type="AlphaFoldDB" id="A0A8K0CPW3"/>
<evidence type="ECO:0000313" key="3">
    <source>
        <dbReference type="Proteomes" id="UP000801492"/>
    </source>
</evidence>
<evidence type="ECO:0008006" key="4">
    <source>
        <dbReference type="Google" id="ProtNLM"/>
    </source>
</evidence>
<dbReference type="Proteomes" id="UP000801492">
    <property type="component" value="Unassembled WGS sequence"/>
</dbReference>
<evidence type="ECO:0000256" key="1">
    <source>
        <dbReference type="SAM" id="MobiDB-lite"/>
    </source>
</evidence>
<evidence type="ECO:0000313" key="2">
    <source>
        <dbReference type="EMBL" id="KAF2891380.1"/>
    </source>
</evidence>